<accession>A0ABP4WQM7</accession>
<evidence type="ECO:0000256" key="1">
    <source>
        <dbReference type="SAM" id="MobiDB-lite"/>
    </source>
</evidence>
<comment type="caution">
    <text evidence="3">The sequence shown here is derived from an EMBL/GenBank/DDBJ whole genome shotgun (WGS) entry which is preliminary data.</text>
</comment>
<feature type="region of interest" description="Disordered" evidence="1">
    <location>
        <begin position="496"/>
        <end position="517"/>
    </location>
</feature>
<dbReference type="Gene3D" id="3.40.50.1820">
    <property type="entry name" value="alpha/beta hydrolase"/>
    <property type="match status" value="2"/>
</dbReference>
<evidence type="ECO:0000313" key="3">
    <source>
        <dbReference type="EMBL" id="GAA1760313.1"/>
    </source>
</evidence>
<keyword evidence="4" id="KW-1185">Reference proteome</keyword>
<dbReference type="PANTHER" id="PTHR43798">
    <property type="entry name" value="MONOACYLGLYCEROL LIPASE"/>
    <property type="match status" value="1"/>
</dbReference>
<protein>
    <recommendedName>
        <fullName evidence="2">AB hydrolase-1 domain-containing protein</fullName>
    </recommendedName>
</protein>
<dbReference type="EMBL" id="BAAANH010000004">
    <property type="protein sequence ID" value="GAA1760313.1"/>
    <property type="molecule type" value="Genomic_DNA"/>
</dbReference>
<gene>
    <name evidence="3" type="ORF">GCM10009747_19170</name>
</gene>
<organism evidence="3 4">
    <name type="scientific">Agromyces humatus</name>
    <dbReference type="NCBI Taxonomy" id="279573"/>
    <lineage>
        <taxon>Bacteria</taxon>
        <taxon>Bacillati</taxon>
        <taxon>Actinomycetota</taxon>
        <taxon>Actinomycetes</taxon>
        <taxon>Micrococcales</taxon>
        <taxon>Microbacteriaceae</taxon>
        <taxon>Agromyces</taxon>
    </lineage>
</organism>
<dbReference type="PANTHER" id="PTHR43798:SF5">
    <property type="entry name" value="MONOACYLGLYCEROL LIPASE ABHD6"/>
    <property type="match status" value="1"/>
</dbReference>
<evidence type="ECO:0000259" key="2">
    <source>
        <dbReference type="Pfam" id="PF12697"/>
    </source>
</evidence>
<feature type="domain" description="AB hydrolase-1" evidence="2">
    <location>
        <begin position="28"/>
        <end position="235"/>
    </location>
</feature>
<dbReference type="SUPFAM" id="SSF53474">
    <property type="entry name" value="alpha/beta-Hydrolases"/>
    <property type="match status" value="2"/>
</dbReference>
<reference evidence="4" key="1">
    <citation type="journal article" date="2019" name="Int. J. Syst. Evol. Microbiol.">
        <title>The Global Catalogue of Microorganisms (GCM) 10K type strain sequencing project: providing services to taxonomists for standard genome sequencing and annotation.</title>
        <authorList>
            <consortium name="The Broad Institute Genomics Platform"/>
            <consortium name="The Broad Institute Genome Sequencing Center for Infectious Disease"/>
            <person name="Wu L."/>
            <person name="Ma J."/>
        </authorList>
    </citation>
    <scope>NUCLEOTIDE SEQUENCE [LARGE SCALE GENOMIC DNA]</scope>
    <source>
        <strain evidence="4">JCM 14319</strain>
    </source>
</reference>
<dbReference type="PRINTS" id="PR00111">
    <property type="entry name" value="ABHYDROLASE"/>
</dbReference>
<dbReference type="InterPro" id="IPR050266">
    <property type="entry name" value="AB_hydrolase_sf"/>
</dbReference>
<dbReference type="RefSeq" id="WP_232497869.1">
    <property type="nucleotide sequence ID" value="NZ_BAAANH010000004.1"/>
</dbReference>
<dbReference type="Proteomes" id="UP001500506">
    <property type="component" value="Unassembled WGS sequence"/>
</dbReference>
<proteinExistence type="predicted"/>
<feature type="compositionally biased region" description="Low complexity" evidence="1">
    <location>
        <begin position="497"/>
        <end position="517"/>
    </location>
</feature>
<sequence>MSNSREFRSGEHVVIIHESGRRSGPDYVLVHGLGMAHEYWAGLAGALEPTGTVCALDLPGFGDAPEPREPLRIPEAGELLARLLVAEGIDRPVLVGHSTGAQVVAETAARHPELVDRLVLIGPTVNPRERTLAMQTARFLQDIALVNPKVLGVGVVSYVKAGPRWYAANLRPMLEHRIEAILPDIAVPTLVIRGEHDRIVPRYWAEQVAALLPGGRYAEVPGRGHEIMTRADGMVADLVARHAQGLPAGRPMALSEEPSKAERLSIPASLGWMARDYSYAGWHQLAVFGAGREPASWSTGDLEKPQVVLLPGVYEHWSFLRGLGDALNADGHRIVVVHGMRANRKPIAETAARVARALARVAPPPAGRVIVAHSKGGLIGKHVLVDDEGEHLGIRGVVAICTPFAGARRSRLFADPSIRALLPSDETIVMLGNAASVNARIVSVFGTFDPHVPDGSALEGAVNVRVPVPGHFRVLDAPETLQAVRDGIAMLTRDPTNADASAADGAGTGATDAEPSS</sequence>
<dbReference type="InterPro" id="IPR000073">
    <property type="entry name" value="AB_hydrolase_1"/>
</dbReference>
<name>A0ABP4WQM7_9MICO</name>
<evidence type="ECO:0000313" key="4">
    <source>
        <dbReference type="Proteomes" id="UP001500506"/>
    </source>
</evidence>
<dbReference type="Pfam" id="PF12697">
    <property type="entry name" value="Abhydrolase_6"/>
    <property type="match status" value="1"/>
</dbReference>
<dbReference type="InterPro" id="IPR029058">
    <property type="entry name" value="AB_hydrolase_fold"/>
</dbReference>